<feature type="compositionally biased region" description="Low complexity" evidence="1">
    <location>
        <begin position="291"/>
        <end position="321"/>
    </location>
</feature>
<dbReference type="Gene3D" id="3.90.70.10">
    <property type="entry name" value="Cysteine proteinases"/>
    <property type="match status" value="1"/>
</dbReference>
<protein>
    <recommendedName>
        <fullName evidence="2">USP domain-containing protein</fullName>
    </recommendedName>
</protein>
<dbReference type="GO" id="GO:0004843">
    <property type="term" value="F:cysteine-type deubiquitinase activity"/>
    <property type="evidence" value="ECO:0007669"/>
    <property type="project" value="InterPro"/>
</dbReference>
<name>A0A0C3KPU3_9AGAM</name>
<evidence type="ECO:0000313" key="4">
    <source>
        <dbReference type="Proteomes" id="UP000054248"/>
    </source>
</evidence>
<dbReference type="Proteomes" id="UP000054248">
    <property type="component" value="Unassembled WGS sequence"/>
</dbReference>
<dbReference type="AlphaFoldDB" id="A0A0C3KPU3"/>
<dbReference type="InterPro" id="IPR028889">
    <property type="entry name" value="USP"/>
</dbReference>
<evidence type="ECO:0000313" key="3">
    <source>
        <dbReference type="EMBL" id="KIO23368.1"/>
    </source>
</evidence>
<feature type="region of interest" description="Disordered" evidence="1">
    <location>
        <begin position="570"/>
        <end position="615"/>
    </location>
</feature>
<dbReference type="PROSITE" id="PS50235">
    <property type="entry name" value="USP_3"/>
    <property type="match status" value="1"/>
</dbReference>
<reference evidence="4" key="2">
    <citation type="submission" date="2015-01" db="EMBL/GenBank/DDBJ databases">
        <title>Evolutionary Origins and Diversification of the Mycorrhizal Mutualists.</title>
        <authorList>
            <consortium name="DOE Joint Genome Institute"/>
            <consortium name="Mycorrhizal Genomics Consortium"/>
            <person name="Kohler A."/>
            <person name="Kuo A."/>
            <person name="Nagy L.G."/>
            <person name="Floudas D."/>
            <person name="Copeland A."/>
            <person name="Barry K.W."/>
            <person name="Cichocki N."/>
            <person name="Veneault-Fourrey C."/>
            <person name="LaButti K."/>
            <person name="Lindquist E.A."/>
            <person name="Lipzen A."/>
            <person name="Lundell T."/>
            <person name="Morin E."/>
            <person name="Murat C."/>
            <person name="Riley R."/>
            <person name="Ohm R."/>
            <person name="Sun H."/>
            <person name="Tunlid A."/>
            <person name="Henrissat B."/>
            <person name="Grigoriev I.V."/>
            <person name="Hibbett D.S."/>
            <person name="Martin F."/>
        </authorList>
    </citation>
    <scope>NUCLEOTIDE SEQUENCE [LARGE SCALE GENOMIC DNA]</scope>
    <source>
        <strain evidence="4">MUT 4182</strain>
    </source>
</reference>
<dbReference type="EMBL" id="KN823086">
    <property type="protein sequence ID" value="KIO23368.1"/>
    <property type="molecule type" value="Genomic_DNA"/>
</dbReference>
<evidence type="ECO:0000259" key="2">
    <source>
        <dbReference type="PROSITE" id="PS50235"/>
    </source>
</evidence>
<feature type="compositionally biased region" description="Low complexity" evidence="1">
    <location>
        <begin position="106"/>
        <end position="121"/>
    </location>
</feature>
<feature type="compositionally biased region" description="Low complexity" evidence="1">
    <location>
        <begin position="573"/>
        <end position="596"/>
    </location>
</feature>
<dbReference type="InterPro" id="IPR001394">
    <property type="entry name" value="Peptidase_C19_UCH"/>
</dbReference>
<evidence type="ECO:0000256" key="1">
    <source>
        <dbReference type="SAM" id="MobiDB-lite"/>
    </source>
</evidence>
<dbReference type="SUPFAM" id="SSF54001">
    <property type="entry name" value="Cysteine proteinases"/>
    <property type="match status" value="1"/>
</dbReference>
<dbReference type="InterPro" id="IPR038765">
    <property type="entry name" value="Papain-like_cys_pep_sf"/>
</dbReference>
<feature type="compositionally biased region" description="Low complexity" evidence="1">
    <location>
        <begin position="495"/>
        <end position="520"/>
    </location>
</feature>
<dbReference type="HOGENOM" id="CLU_402902_0_0_1"/>
<proteinExistence type="predicted"/>
<sequence length="683" mass="73591">MVLEIVAAVGGSIAFAKYLGPILYHECFAPTSDDDLLLNAGLFPSERSPLLTQTYPSPSPRAESLRLATELYNGHLEDLVSRQRAPNSSNNSGGSTPAAITDASGATTPLSVSPSTPASAASSYFDLRQPPLYINDVQVALERETKRRNSNEFSRANVLAGFHMASSNTTSGTGTPTTTDGLTMMKRPSLMRRFSNQTSVSSGGKSKPFSEETAWLTSSLVCLLHSPDLSQFFLSGQYLDEDVDSKYHRAVIDAFAGTAQFFWPGQNLPQPAPALDLTVFQHILKRATPSATAAPTPLSSSPISRPASPPMLSSSPASSNATLVNPSASPSTQTGGETVSHLLRSLHVALNEGEYTSDQPTYLRSPYQLSAFDDEGLDEGLRRHAGFLRNMQNIQEDSIVRDVFEGLVCVKTACGGEGCEETTARFEGFSVLPLPAPPKREGNKKPSLGALLKAYEKPAVHEKPQWCRACAQYTQHTETKKVWSLPSTIIFQLPSTAPQTPASSPSAGPSSASSSRTNSPHMMARRLSRSHSVSLPGSPFGGLAGMTPLSTQVPVDYPLESLDLGKFNGEARSSSSTHRSLSSSSSSSLPYDLSSESGDDDELAGSQPALESDDEEDVYDLFAVREFVKENRYRVFAKDPVVQGQGKWAMFDAATGVSREVKDLREVVTPNADLLFYRRREEA</sequence>
<accession>A0A0C3KPU3</accession>
<feature type="domain" description="USP" evidence="2">
    <location>
        <begin position="202"/>
        <end position="680"/>
    </location>
</feature>
<keyword evidence="4" id="KW-1185">Reference proteome</keyword>
<feature type="compositionally biased region" description="Polar residues" evidence="1">
    <location>
        <begin position="322"/>
        <end position="337"/>
    </location>
</feature>
<feature type="region of interest" description="Disordered" evidence="1">
    <location>
        <begin position="81"/>
        <end position="121"/>
    </location>
</feature>
<feature type="region of interest" description="Disordered" evidence="1">
    <location>
        <begin position="495"/>
        <end position="535"/>
    </location>
</feature>
<dbReference type="Pfam" id="PF00443">
    <property type="entry name" value="UCH"/>
    <property type="match status" value="1"/>
</dbReference>
<reference evidence="3 4" key="1">
    <citation type="submission" date="2014-04" db="EMBL/GenBank/DDBJ databases">
        <authorList>
            <consortium name="DOE Joint Genome Institute"/>
            <person name="Kuo A."/>
            <person name="Girlanda M."/>
            <person name="Perotto S."/>
            <person name="Kohler A."/>
            <person name="Nagy L.G."/>
            <person name="Floudas D."/>
            <person name="Copeland A."/>
            <person name="Barry K.W."/>
            <person name="Cichocki N."/>
            <person name="Veneault-Fourrey C."/>
            <person name="LaButti K."/>
            <person name="Lindquist E.A."/>
            <person name="Lipzen A."/>
            <person name="Lundell T."/>
            <person name="Morin E."/>
            <person name="Murat C."/>
            <person name="Sun H."/>
            <person name="Tunlid A."/>
            <person name="Henrissat B."/>
            <person name="Grigoriev I.V."/>
            <person name="Hibbett D.S."/>
            <person name="Martin F."/>
            <person name="Nordberg H.P."/>
            <person name="Cantor M.N."/>
            <person name="Hua S.X."/>
        </authorList>
    </citation>
    <scope>NUCLEOTIDE SEQUENCE [LARGE SCALE GENOMIC DNA]</scope>
    <source>
        <strain evidence="3 4">MUT 4182</strain>
    </source>
</reference>
<dbReference type="GO" id="GO:0016579">
    <property type="term" value="P:protein deubiquitination"/>
    <property type="evidence" value="ECO:0007669"/>
    <property type="project" value="InterPro"/>
</dbReference>
<organism evidence="3 4">
    <name type="scientific">Tulasnella calospora MUT 4182</name>
    <dbReference type="NCBI Taxonomy" id="1051891"/>
    <lineage>
        <taxon>Eukaryota</taxon>
        <taxon>Fungi</taxon>
        <taxon>Dikarya</taxon>
        <taxon>Basidiomycota</taxon>
        <taxon>Agaricomycotina</taxon>
        <taxon>Agaricomycetes</taxon>
        <taxon>Cantharellales</taxon>
        <taxon>Tulasnellaceae</taxon>
        <taxon>Tulasnella</taxon>
    </lineage>
</organism>
<gene>
    <name evidence="3" type="ORF">M407DRAFT_27148</name>
</gene>
<feature type="region of interest" description="Disordered" evidence="1">
    <location>
        <begin position="291"/>
        <end position="337"/>
    </location>
</feature>
<dbReference type="OrthoDB" id="3219344at2759"/>